<dbReference type="Pfam" id="PF13664">
    <property type="entry name" value="DUF4149"/>
    <property type="match status" value="1"/>
</dbReference>
<organism evidence="8 9">
    <name type="scientific">Xylocopa violacea</name>
    <name type="common">Violet carpenter bee</name>
    <name type="synonym">Apis violacea</name>
    <dbReference type="NCBI Taxonomy" id="135666"/>
    <lineage>
        <taxon>Eukaryota</taxon>
        <taxon>Metazoa</taxon>
        <taxon>Ecdysozoa</taxon>
        <taxon>Arthropoda</taxon>
        <taxon>Hexapoda</taxon>
        <taxon>Insecta</taxon>
        <taxon>Pterygota</taxon>
        <taxon>Neoptera</taxon>
        <taxon>Endopterygota</taxon>
        <taxon>Hymenoptera</taxon>
        <taxon>Apocrita</taxon>
        <taxon>Aculeata</taxon>
        <taxon>Apoidea</taxon>
        <taxon>Anthophila</taxon>
        <taxon>Apidae</taxon>
        <taxon>Xylocopa</taxon>
        <taxon>Xylocopa</taxon>
    </lineage>
</organism>
<evidence type="ECO:0000256" key="4">
    <source>
        <dbReference type="ARBA" id="ARBA00023136"/>
    </source>
</evidence>
<evidence type="ECO:0000256" key="3">
    <source>
        <dbReference type="ARBA" id="ARBA00022989"/>
    </source>
</evidence>
<dbReference type="InterPro" id="IPR025423">
    <property type="entry name" value="TMEM205-like"/>
</dbReference>
<feature type="coiled-coil region" evidence="5">
    <location>
        <begin position="18"/>
        <end position="45"/>
    </location>
</feature>
<keyword evidence="3 6" id="KW-1133">Transmembrane helix</keyword>
<dbReference type="PANTHER" id="PTHR23241:SF102">
    <property type="entry name" value="LD23009P"/>
    <property type="match status" value="1"/>
</dbReference>
<keyword evidence="4 6" id="KW-0472">Membrane</keyword>
<feature type="transmembrane region" description="Helical" evidence="6">
    <location>
        <begin position="94"/>
        <end position="117"/>
    </location>
</feature>
<protein>
    <recommendedName>
        <fullName evidence="7">TMEM205-like domain-containing protein</fullName>
    </recommendedName>
</protein>
<gene>
    <name evidence="8" type="ORF">XYLVIOL_LOCUS2907</name>
</gene>
<dbReference type="EMBL" id="CAXAJV020001288">
    <property type="protein sequence ID" value="CAL7937783.1"/>
    <property type="molecule type" value="Genomic_DNA"/>
</dbReference>
<keyword evidence="5" id="KW-0175">Coiled coil</keyword>
<keyword evidence="2 6" id="KW-0812">Transmembrane</keyword>
<keyword evidence="9" id="KW-1185">Reference proteome</keyword>
<evidence type="ECO:0000256" key="2">
    <source>
        <dbReference type="ARBA" id="ARBA00022692"/>
    </source>
</evidence>
<name>A0ABP1N9W9_XYLVO</name>
<dbReference type="PANTHER" id="PTHR23241">
    <property type="entry name" value="LATE EMBRYOGENESIS ABUNDANT PLANTS LEA-RELATED"/>
    <property type="match status" value="1"/>
</dbReference>
<evidence type="ECO:0000313" key="8">
    <source>
        <dbReference type="EMBL" id="CAL7937783.1"/>
    </source>
</evidence>
<reference evidence="8 9" key="1">
    <citation type="submission" date="2024-08" db="EMBL/GenBank/DDBJ databases">
        <authorList>
            <person name="Will J Nash"/>
            <person name="Angela Man"/>
            <person name="Seanna McTaggart"/>
            <person name="Kendall Baker"/>
            <person name="Tom Barker"/>
            <person name="Leah Catchpole"/>
            <person name="Alex Durrant"/>
            <person name="Karim Gharbi"/>
            <person name="Naomi Irish"/>
            <person name="Gemy Kaithakottil"/>
            <person name="Debby Ku"/>
            <person name="Aaliyah Providence"/>
            <person name="Felix Shaw"/>
            <person name="David Swarbreck"/>
            <person name="Chris Watkins"/>
            <person name="Ann M. McCartney"/>
            <person name="Giulio Formenti"/>
            <person name="Alice Mouton"/>
            <person name="Noel Vella"/>
            <person name="Bjorn M von Reumont"/>
            <person name="Adriana Vella"/>
            <person name="Wilfried Haerty"/>
        </authorList>
    </citation>
    <scope>NUCLEOTIDE SEQUENCE [LARGE SCALE GENOMIC DNA]</scope>
</reference>
<proteinExistence type="predicted"/>
<dbReference type="Proteomes" id="UP001642520">
    <property type="component" value="Unassembled WGS sequence"/>
</dbReference>
<comment type="caution">
    <text evidence="8">The sequence shown here is derived from an EMBL/GenBank/DDBJ whole genome shotgun (WGS) entry which is preliminary data.</text>
</comment>
<feature type="transmembrane region" description="Helical" evidence="6">
    <location>
        <begin position="208"/>
        <end position="229"/>
    </location>
</feature>
<evidence type="ECO:0000313" key="9">
    <source>
        <dbReference type="Proteomes" id="UP001642520"/>
    </source>
</evidence>
<dbReference type="InterPro" id="IPR053009">
    <property type="entry name" value="Xanthocillin_Biosynth-Assoc"/>
</dbReference>
<accession>A0ABP1N9W9</accession>
<feature type="domain" description="TMEM205-like" evidence="7">
    <location>
        <begin position="141"/>
        <end position="240"/>
    </location>
</feature>
<feature type="transmembrane region" description="Helical" evidence="6">
    <location>
        <begin position="137"/>
        <end position="164"/>
    </location>
</feature>
<feature type="transmembrane region" description="Helical" evidence="6">
    <location>
        <begin position="277"/>
        <end position="300"/>
    </location>
</feature>
<sequence length="306" mass="34899">MCVRTLIGTESNEPVVVYNNQNNKLQKAKEKYMKLHDEMVTKEMEVTKQRKNQTVFIPELADDILRSSTISYSSLLNTLSKYYEAIKQTKIFKILFYTTQPAHVIMIAAVLCVTSALVPTTDRMHVGHPQSRATSFIYLASFVMHLGAQVWMTFVSGLSLYFALPRHTFGEVQRILFPRYFTINASLSFTTLLIFVKHHPIHTWNTEIAIQVGGMSIAFFLELLIRLYLTPPLLRLIVQKNTLERAAGVGNEIGVHNPGPLKHCPHYLKIHHAFRRVHVYIAMGNMLTMGCTVLHLHYIASKLCVL</sequence>
<evidence type="ECO:0000256" key="6">
    <source>
        <dbReference type="SAM" id="Phobius"/>
    </source>
</evidence>
<evidence type="ECO:0000256" key="5">
    <source>
        <dbReference type="SAM" id="Coils"/>
    </source>
</evidence>
<comment type="subcellular location">
    <subcellularLocation>
        <location evidence="1">Membrane</location>
    </subcellularLocation>
</comment>
<evidence type="ECO:0000259" key="7">
    <source>
        <dbReference type="Pfam" id="PF13664"/>
    </source>
</evidence>
<feature type="transmembrane region" description="Helical" evidence="6">
    <location>
        <begin position="176"/>
        <end position="196"/>
    </location>
</feature>
<evidence type="ECO:0000256" key="1">
    <source>
        <dbReference type="ARBA" id="ARBA00004370"/>
    </source>
</evidence>